<proteinExistence type="predicted"/>
<dbReference type="AlphaFoldDB" id="A0A439CNZ6"/>
<gene>
    <name evidence="2" type="ORF">EKO27_g11285</name>
</gene>
<evidence type="ECO:0000259" key="1">
    <source>
        <dbReference type="PROSITE" id="PS51819"/>
    </source>
</evidence>
<name>A0A439CNZ6_9PEZI</name>
<reference evidence="2 3" key="1">
    <citation type="submission" date="2018-12" db="EMBL/GenBank/DDBJ databases">
        <title>Draft genome sequence of Xylaria grammica IHI A82.</title>
        <authorList>
            <person name="Buettner E."/>
            <person name="Kellner H."/>
        </authorList>
    </citation>
    <scope>NUCLEOTIDE SEQUENCE [LARGE SCALE GENOMIC DNA]</scope>
    <source>
        <strain evidence="2 3">IHI A82</strain>
    </source>
</reference>
<dbReference type="InterPro" id="IPR058997">
    <property type="entry name" value="YycE-like_C"/>
</dbReference>
<dbReference type="Pfam" id="PF22658">
    <property type="entry name" value="YycE-like_N"/>
    <property type="match status" value="1"/>
</dbReference>
<dbReference type="Pfam" id="PF22659">
    <property type="entry name" value="YycE-like_C"/>
    <property type="match status" value="1"/>
</dbReference>
<dbReference type="InterPro" id="IPR058998">
    <property type="entry name" value="YycE-like_N"/>
</dbReference>
<dbReference type="Gene3D" id="3.10.180.10">
    <property type="entry name" value="2,3-Dihydroxybiphenyl 1,2-Dioxygenase, domain 1"/>
    <property type="match status" value="1"/>
</dbReference>
<evidence type="ECO:0000313" key="3">
    <source>
        <dbReference type="Proteomes" id="UP000286045"/>
    </source>
</evidence>
<accession>A0A439CNZ6</accession>
<dbReference type="InterPro" id="IPR029068">
    <property type="entry name" value="Glyas_Bleomycin-R_OHBP_Dase"/>
</dbReference>
<dbReference type="Proteomes" id="UP000286045">
    <property type="component" value="Unassembled WGS sequence"/>
</dbReference>
<organism evidence="2 3">
    <name type="scientific">Xylaria grammica</name>
    <dbReference type="NCBI Taxonomy" id="363999"/>
    <lineage>
        <taxon>Eukaryota</taxon>
        <taxon>Fungi</taxon>
        <taxon>Dikarya</taxon>
        <taxon>Ascomycota</taxon>
        <taxon>Pezizomycotina</taxon>
        <taxon>Sordariomycetes</taxon>
        <taxon>Xylariomycetidae</taxon>
        <taxon>Xylariales</taxon>
        <taxon>Xylariaceae</taxon>
        <taxon>Xylaria</taxon>
    </lineage>
</organism>
<evidence type="ECO:0000313" key="2">
    <source>
        <dbReference type="EMBL" id="RWA03820.1"/>
    </source>
</evidence>
<comment type="caution">
    <text evidence="2">The sequence shown here is derived from an EMBL/GenBank/DDBJ whole genome shotgun (WGS) entry which is preliminary data.</text>
</comment>
<dbReference type="CDD" id="cd06587">
    <property type="entry name" value="VOC"/>
    <property type="match status" value="1"/>
</dbReference>
<feature type="domain" description="VOC" evidence="1">
    <location>
        <begin position="44"/>
        <end position="175"/>
    </location>
</feature>
<dbReference type="InterPro" id="IPR037523">
    <property type="entry name" value="VOC_core"/>
</dbReference>
<dbReference type="EMBL" id="RYZI01000694">
    <property type="protein sequence ID" value="RWA03820.1"/>
    <property type="molecule type" value="Genomic_DNA"/>
</dbReference>
<dbReference type="PROSITE" id="PS51819">
    <property type="entry name" value="VOC"/>
    <property type="match status" value="1"/>
</dbReference>
<keyword evidence="3" id="KW-1185">Reference proteome</keyword>
<protein>
    <recommendedName>
        <fullName evidence="1">VOC domain-containing protein</fullName>
    </recommendedName>
</protein>
<dbReference type="SUPFAM" id="SSF54593">
    <property type="entry name" value="Glyoxalase/Bleomycin resistance protein/Dihydroxybiphenyl dioxygenase"/>
    <property type="match status" value="1"/>
</dbReference>
<sequence length="179" mass="20154">MYLKLTFQCKFISISYRITDHATSWKARMSTMSSNGPNSPLSESQAHFRIARPTDSIPSLLPFYVDGLGFEVKGSFKDHEGFDGVLLALPPSSPQVPSLGYHLEFTQHVSHRAGRAPTQDNLVVFYMPDETLHQRAVARMKNAGFESVKSFNPYWDRHGTTFEDPDGYRVVLANTRSPV</sequence>